<evidence type="ECO:0000259" key="1">
    <source>
        <dbReference type="Pfam" id="PF00535"/>
    </source>
</evidence>
<dbReference type="EMBL" id="CP073910">
    <property type="protein sequence ID" value="QUT05685.1"/>
    <property type="molecule type" value="Genomic_DNA"/>
</dbReference>
<sequence>MTEQYRSRIAPLPEGGDRPLWSIMIPSYNCAQYLGETLESVLAQDMGTSAMQIEVVDDASTDNVHEVVQKIGQGRVSVYQHAANVGQIANFTECLRRSRGNIVHLLHGDDRVRPGFYAAMTSAFHQDPDIGAAFCRWSLIDGDGKLIETMRQEQPWAGRIPDALACLASEQRITTPSIAVRRSVWETLGSFDSRLECAEDWEMWVRIAAHYPVWYEPAPLAEYRQRPDSTTDRNSRSARELHFTARAIDMMAPILPAASRAETRKAAREAYARSALEKGHRYYATGDLSAARAHALAALHLSRSAGTLLRALRLGFRTLRARSL</sequence>
<dbReference type="PANTHER" id="PTHR43685:SF2">
    <property type="entry name" value="GLYCOSYLTRANSFERASE 2-LIKE DOMAIN-CONTAINING PROTEIN"/>
    <property type="match status" value="1"/>
</dbReference>
<evidence type="ECO:0000313" key="3">
    <source>
        <dbReference type="Proteomes" id="UP000681425"/>
    </source>
</evidence>
<name>A0A975K6H0_9SPHN</name>
<organism evidence="2 3">
    <name type="scientific">Sphingobium phenoxybenzoativorans</name>
    <dbReference type="NCBI Taxonomy" id="1592790"/>
    <lineage>
        <taxon>Bacteria</taxon>
        <taxon>Pseudomonadati</taxon>
        <taxon>Pseudomonadota</taxon>
        <taxon>Alphaproteobacteria</taxon>
        <taxon>Sphingomonadales</taxon>
        <taxon>Sphingomonadaceae</taxon>
        <taxon>Sphingobium</taxon>
    </lineage>
</organism>
<keyword evidence="2" id="KW-0328">Glycosyltransferase</keyword>
<reference evidence="2" key="1">
    <citation type="submission" date="2021-04" db="EMBL/GenBank/DDBJ databases">
        <title>Isolation of p-tert-butylphenol degrading bacteria Sphingobium phenoxybenzoativorans Tas13 from active sludge.</title>
        <authorList>
            <person name="Li Y."/>
        </authorList>
    </citation>
    <scope>NUCLEOTIDE SEQUENCE</scope>
    <source>
        <strain evidence="2">Tas13</strain>
    </source>
</reference>
<dbReference type="PANTHER" id="PTHR43685">
    <property type="entry name" value="GLYCOSYLTRANSFERASE"/>
    <property type="match status" value="1"/>
</dbReference>
<keyword evidence="2" id="KW-0808">Transferase</keyword>
<evidence type="ECO:0000313" key="2">
    <source>
        <dbReference type="EMBL" id="QUT05685.1"/>
    </source>
</evidence>
<gene>
    <name evidence="2" type="ORF">KFK14_22500</name>
</gene>
<dbReference type="EC" id="2.4.-.-" evidence="2"/>
<keyword evidence="3" id="KW-1185">Reference proteome</keyword>
<dbReference type="Pfam" id="PF00535">
    <property type="entry name" value="Glycos_transf_2"/>
    <property type="match status" value="1"/>
</dbReference>
<dbReference type="Proteomes" id="UP000681425">
    <property type="component" value="Chromosome"/>
</dbReference>
<dbReference type="InterPro" id="IPR050834">
    <property type="entry name" value="Glycosyltransf_2"/>
</dbReference>
<dbReference type="AlphaFoldDB" id="A0A975K6H0"/>
<protein>
    <submittedName>
        <fullName evidence="2">Glycosyltransferase</fullName>
        <ecNumber evidence="2">2.4.-.-</ecNumber>
    </submittedName>
</protein>
<dbReference type="InterPro" id="IPR001173">
    <property type="entry name" value="Glyco_trans_2-like"/>
</dbReference>
<feature type="domain" description="Glycosyltransferase 2-like" evidence="1">
    <location>
        <begin position="22"/>
        <end position="148"/>
    </location>
</feature>
<accession>A0A975K6H0</accession>
<proteinExistence type="predicted"/>
<dbReference type="GO" id="GO:0016757">
    <property type="term" value="F:glycosyltransferase activity"/>
    <property type="evidence" value="ECO:0007669"/>
    <property type="project" value="UniProtKB-KW"/>
</dbReference>
<dbReference type="Gene3D" id="3.90.550.10">
    <property type="entry name" value="Spore Coat Polysaccharide Biosynthesis Protein SpsA, Chain A"/>
    <property type="match status" value="1"/>
</dbReference>
<dbReference type="KEGG" id="spph:KFK14_22500"/>
<dbReference type="RefSeq" id="WP_212609209.1">
    <property type="nucleotide sequence ID" value="NZ_CP073910.1"/>
</dbReference>
<dbReference type="SUPFAM" id="SSF53448">
    <property type="entry name" value="Nucleotide-diphospho-sugar transferases"/>
    <property type="match status" value="1"/>
</dbReference>
<dbReference type="InterPro" id="IPR029044">
    <property type="entry name" value="Nucleotide-diphossugar_trans"/>
</dbReference>